<dbReference type="EMBL" id="UINC01212559">
    <property type="protein sequence ID" value="SVE36944.1"/>
    <property type="molecule type" value="Genomic_DNA"/>
</dbReference>
<evidence type="ECO:0000313" key="1">
    <source>
        <dbReference type="EMBL" id="SVE36944.1"/>
    </source>
</evidence>
<reference evidence="1" key="1">
    <citation type="submission" date="2018-05" db="EMBL/GenBank/DDBJ databases">
        <authorList>
            <person name="Lanie J.A."/>
            <person name="Ng W.-L."/>
            <person name="Kazmierczak K.M."/>
            <person name="Andrzejewski T.M."/>
            <person name="Davidsen T.M."/>
            <person name="Wayne K.J."/>
            <person name="Tettelin H."/>
            <person name="Glass J.I."/>
            <person name="Rusch D."/>
            <person name="Podicherti R."/>
            <person name="Tsui H.-C.T."/>
            <person name="Winkler M.E."/>
        </authorList>
    </citation>
    <scope>NUCLEOTIDE SEQUENCE</scope>
</reference>
<name>A0A383CXZ1_9ZZZZ</name>
<proteinExistence type="predicted"/>
<accession>A0A383CXZ1</accession>
<dbReference type="AlphaFoldDB" id="A0A383CXZ1"/>
<organism evidence="1">
    <name type="scientific">marine metagenome</name>
    <dbReference type="NCBI Taxonomy" id="408172"/>
    <lineage>
        <taxon>unclassified sequences</taxon>
        <taxon>metagenomes</taxon>
        <taxon>ecological metagenomes</taxon>
    </lineage>
</organism>
<gene>
    <name evidence="1" type="ORF">METZ01_LOCUS489798</name>
</gene>
<feature type="non-terminal residue" evidence="1">
    <location>
        <position position="1"/>
    </location>
</feature>
<sequence>KMMVAERKLPQPLTLDKQYKYMNNMQNVITKLDNIKAGTDFASPQQINMMENFVKMSENVLSGQQSLNMSDHDTFGKMGFGLSNGMDVVNGGRIGVGGFGGGQRRYSAGTGRPAPLQNPLKAVEVIEGSFGDNPLPKELKDATEAVKNNTATPRQMQIVQHAHKKALMTPGVKPREENTLFNRLVREPINKAFQPGGSLSSGNNLYDSFKDLTNLRSYVDAFRSGEDKKVTGGQEVEA</sequence>
<feature type="non-terminal residue" evidence="1">
    <location>
        <position position="238"/>
    </location>
</feature>
<protein>
    <submittedName>
        <fullName evidence="1">Uncharacterized protein</fullName>
    </submittedName>
</protein>